<dbReference type="InterPro" id="IPR051494">
    <property type="entry name" value="BSD_domain-containing"/>
</dbReference>
<feature type="region of interest" description="Disordered" evidence="1">
    <location>
        <begin position="223"/>
        <end position="256"/>
    </location>
</feature>
<feature type="compositionally biased region" description="Low complexity" evidence="1">
    <location>
        <begin position="39"/>
        <end position="51"/>
    </location>
</feature>
<feature type="compositionally biased region" description="Polar residues" evidence="1">
    <location>
        <begin position="10"/>
        <end position="29"/>
    </location>
</feature>
<feature type="domain" description="BSD" evidence="2">
    <location>
        <begin position="395"/>
        <end position="440"/>
    </location>
</feature>
<dbReference type="SMART" id="SM00751">
    <property type="entry name" value="BSD"/>
    <property type="match status" value="1"/>
</dbReference>
<dbReference type="PANTHER" id="PTHR16019">
    <property type="entry name" value="SYNAPSE-ASSOCIATED PROTEIN"/>
    <property type="match status" value="1"/>
</dbReference>
<organism evidence="3 4">
    <name type="scientific">Smittium simulii</name>
    <dbReference type="NCBI Taxonomy" id="133385"/>
    <lineage>
        <taxon>Eukaryota</taxon>
        <taxon>Fungi</taxon>
        <taxon>Fungi incertae sedis</taxon>
        <taxon>Zoopagomycota</taxon>
        <taxon>Kickxellomycotina</taxon>
        <taxon>Harpellomycetes</taxon>
        <taxon>Harpellales</taxon>
        <taxon>Legeriomycetaceae</taxon>
        <taxon>Smittium</taxon>
    </lineage>
</organism>
<accession>A0A2T9YE99</accession>
<dbReference type="PROSITE" id="PS50858">
    <property type="entry name" value="BSD"/>
    <property type="match status" value="1"/>
</dbReference>
<name>A0A2T9YE99_9FUNG</name>
<protein>
    <recommendedName>
        <fullName evidence="2">BSD domain-containing protein</fullName>
    </recommendedName>
</protein>
<reference evidence="3 4" key="1">
    <citation type="journal article" date="2018" name="MBio">
        <title>Comparative Genomics Reveals the Core Gene Toolbox for the Fungus-Insect Symbiosis.</title>
        <authorList>
            <person name="Wang Y."/>
            <person name="Stata M."/>
            <person name="Wang W."/>
            <person name="Stajich J.E."/>
            <person name="White M.M."/>
            <person name="Moncalvo J.M."/>
        </authorList>
    </citation>
    <scope>NUCLEOTIDE SEQUENCE [LARGE SCALE GENOMIC DNA]</scope>
    <source>
        <strain evidence="3 4">SWE-8-4</strain>
    </source>
</reference>
<proteinExistence type="predicted"/>
<dbReference type="Proteomes" id="UP000245383">
    <property type="component" value="Unassembled WGS sequence"/>
</dbReference>
<gene>
    <name evidence="3" type="ORF">BB561_004786</name>
</gene>
<evidence type="ECO:0000256" key="1">
    <source>
        <dbReference type="SAM" id="MobiDB-lite"/>
    </source>
</evidence>
<dbReference type="SUPFAM" id="SSF140383">
    <property type="entry name" value="BSD domain-like"/>
    <property type="match status" value="1"/>
</dbReference>
<sequence>MQKLADTSEKSQLSNQNIDSNSRASTSETKTSKPHADSKNVSSPNSVKSSSQTKNAKESSDNLNLADSELASIENPASPTKIQESVQNTSVSSSVGENLTEAELESPAESTPKPTSLRFGSIFDVAASWSQKVQINSNISKFTLDLAQGYKQDFKDLKEVLNSSAKIASEGISKGIQSIKLNSQEDSTTLDKNDSTASNASDSLDTKQLIEYDERGIPIVELTANSNTGQDNLPDSSKNTNSSEDSTAQKDQTSTAQIVVDSSSLQDLLAESTKDIGDFFKGFGSQSNYKTFETTKFKFSSFVKNLGSEIEILAKNAVTISNPDVINSEHINNKVSDSLVEKQRNNLLLDLQSNKYTFTIDPSKIDEEKPENPSDKRVYPLALQSKEVSQQFIAFKEAFNLAQFQSKYKLLLETNQVTHDLFNELVPSELTEDDFWCRYYFRECQFDSEHERRLKLLREAVSKTHEDDFDWEMEDEDFDVLDQSSTKDISIDSNAIIRENAIIDSQNTEKDTLSTKDNTIATQDDKKSTKISGLELNGSAGSDNDWDTWE</sequence>
<keyword evidence="4" id="KW-1185">Reference proteome</keyword>
<dbReference type="PANTHER" id="PTHR16019:SF5">
    <property type="entry name" value="BSD DOMAIN-CONTAINING PROTEIN 1"/>
    <property type="match status" value="1"/>
</dbReference>
<dbReference type="GO" id="GO:0005737">
    <property type="term" value="C:cytoplasm"/>
    <property type="evidence" value="ECO:0007669"/>
    <property type="project" value="TreeGrafter"/>
</dbReference>
<dbReference type="InterPro" id="IPR005607">
    <property type="entry name" value="BSD_dom"/>
</dbReference>
<feature type="region of interest" description="Disordered" evidence="1">
    <location>
        <begin position="1"/>
        <end position="116"/>
    </location>
</feature>
<feature type="compositionally biased region" description="Polar residues" evidence="1">
    <location>
        <begin position="75"/>
        <end position="97"/>
    </location>
</feature>
<dbReference type="Pfam" id="PF03909">
    <property type="entry name" value="BSD"/>
    <property type="match status" value="1"/>
</dbReference>
<evidence type="ECO:0000313" key="4">
    <source>
        <dbReference type="Proteomes" id="UP000245383"/>
    </source>
</evidence>
<comment type="caution">
    <text evidence="3">The sequence shown here is derived from an EMBL/GenBank/DDBJ whole genome shotgun (WGS) entry which is preliminary data.</text>
</comment>
<dbReference type="InterPro" id="IPR035925">
    <property type="entry name" value="BSD_dom_sf"/>
</dbReference>
<dbReference type="AlphaFoldDB" id="A0A2T9YE99"/>
<evidence type="ECO:0000259" key="2">
    <source>
        <dbReference type="PROSITE" id="PS50858"/>
    </source>
</evidence>
<feature type="region of interest" description="Disordered" evidence="1">
    <location>
        <begin position="185"/>
        <end position="207"/>
    </location>
</feature>
<evidence type="ECO:0000313" key="3">
    <source>
        <dbReference type="EMBL" id="PVU90668.1"/>
    </source>
</evidence>
<dbReference type="OrthoDB" id="73788at2759"/>
<feature type="region of interest" description="Disordered" evidence="1">
    <location>
        <begin position="524"/>
        <end position="550"/>
    </location>
</feature>
<dbReference type="EMBL" id="MBFR01000245">
    <property type="protein sequence ID" value="PVU90668.1"/>
    <property type="molecule type" value="Genomic_DNA"/>
</dbReference>
<dbReference type="Gene3D" id="1.10.3970.10">
    <property type="entry name" value="BSD domain"/>
    <property type="match status" value="1"/>
</dbReference>